<organism evidence="2 3">
    <name type="scientific">Stylosanthes scabra</name>
    <dbReference type="NCBI Taxonomy" id="79078"/>
    <lineage>
        <taxon>Eukaryota</taxon>
        <taxon>Viridiplantae</taxon>
        <taxon>Streptophyta</taxon>
        <taxon>Embryophyta</taxon>
        <taxon>Tracheophyta</taxon>
        <taxon>Spermatophyta</taxon>
        <taxon>Magnoliopsida</taxon>
        <taxon>eudicotyledons</taxon>
        <taxon>Gunneridae</taxon>
        <taxon>Pentapetalae</taxon>
        <taxon>rosids</taxon>
        <taxon>fabids</taxon>
        <taxon>Fabales</taxon>
        <taxon>Fabaceae</taxon>
        <taxon>Papilionoideae</taxon>
        <taxon>50 kb inversion clade</taxon>
        <taxon>dalbergioids sensu lato</taxon>
        <taxon>Dalbergieae</taxon>
        <taxon>Pterocarpus clade</taxon>
        <taxon>Stylosanthes</taxon>
    </lineage>
</organism>
<feature type="region of interest" description="Disordered" evidence="1">
    <location>
        <begin position="1"/>
        <end position="75"/>
    </location>
</feature>
<sequence>MAEAGVRDMRRRSKASRSGAWDTKANPSKARTNSSWGNNNNKVDSKVRDDVTLVEDTWSHKSENTNVSQSKEIESSWDAKKLVENSSLVLPVPSGMCVSKSHRQPLTGSSSMEDAASTTRHADVAPLPSFVLNPTLPHAATGTLSRPVVQGSKGPRFTVEEQ</sequence>
<feature type="compositionally biased region" description="Polar residues" evidence="1">
    <location>
        <begin position="104"/>
        <end position="119"/>
    </location>
</feature>
<protein>
    <submittedName>
        <fullName evidence="2">Uncharacterized protein</fullName>
    </submittedName>
</protein>
<accession>A0ABU6WK00</accession>
<feature type="compositionally biased region" description="Basic and acidic residues" evidence="1">
    <location>
        <begin position="43"/>
        <end position="63"/>
    </location>
</feature>
<name>A0ABU6WK00_9FABA</name>
<reference evidence="2 3" key="1">
    <citation type="journal article" date="2023" name="Plants (Basel)">
        <title>Bridging the Gap: Combining Genomics and Transcriptomics Approaches to Understand Stylosanthes scabra, an Orphan Legume from the Brazilian Caatinga.</title>
        <authorList>
            <person name="Ferreira-Neto J.R.C."/>
            <person name="da Silva M.D."/>
            <person name="Binneck E."/>
            <person name="de Melo N.F."/>
            <person name="da Silva R.H."/>
            <person name="de Melo A.L.T.M."/>
            <person name="Pandolfi V."/>
            <person name="Bustamante F.O."/>
            <person name="Brasileiro-Vidal A.C."/>
            <person name="Benko-Iseppon A.M."/>
        </authorList>
    </citation>
    <scope>NUCLEOTIDE SEQUENCE [LARGE SCALE GENOMIC DNA]</scope>
    <source>
        <tissue evidence="2">Leaves</tissue>
    </source>
</reference>
<keyword evidence="3" id="KW-1185">Reference proteome</keyword>
<dbReference type="EMBL" id="JASCZI010181572">
    <property type="protein sequence ID" value="MED6184628.1"/>
    <property type="molecule type" value="Genomic_DNA"/>
</dbReference>
<gene>
    <name evidence="2" type="ORF">PIB30_049268</name>
</gene>
<feature type="compositionally biased region" description="Polar residues" evidence="1">
    <location>
        <begin position="25"/>
        <end position="42"/>
    </location>
</feature>
<evidence type="ECO:0000313" key="2">
    <source>
        <dbReference type="EMBL" id="MED6184628.1"/>
    </source>
</evidence>
<comment type="caution">
    <text evidence="2">The sequence shown here is derived from an EMBL/GenBank/DDBJ whole genome shotgun (WGS) entry which is preliminary data.</text>
</comment>
<dbReference type="Proteomes" id="UP001341840">
    <property type="component" value="Unassembled WGS sequence"/>
</dbReference>
<evidence type="ECO:0000256" key="1">
    <source>
        <dbReference type="SAM" id="MobiDB-lite"/>
    </source>
</evidence>
<proteinExistence type="predicted"/>
<feature type="region of interest" description="Disordered" evidence="1">
    <location>
        <begin position="92"/>
        <end position="162"/>
    </location>
</feature>
<evidence type="ECO:0000313" key="3">
    <source>
        <dbReference type="Proteomes" id="UP001341840"/>
    </source>
</evidence>